<keyword evidence="5 6" id="KW-0472">Membrane</keyword>
<keyword evidence="8" id="KW-1185">Reference proteome</keyword>
<reference evidence="7" key="1">
    <citation type="submission" date="2022-10" db="EMBL/GenBank/DDBJ databases">
        <authorList>
            <person name="Kim H.S."/>
            <person name="Kim J.-S."/>
            <person name="Suh M.K."/>
            <person name="Eom M.K."/>
            <person name="Lee J.-S."/>
        </authorList>
    </citation>
    <scope>NUCLEOTIDE SEQUENCE</scope>
    <source>
        <strain evidence="7">LIP-5</strain>
    </source>
</reference>
<evidence type="ECO:0000313" key="7">
    <source>
        <dbReference type="EMBL" id="MCU7693004.1"/>
    </source>
</evidence>
<protein>
    <submittedName>
        <fullName evidence="7">AI-2E family transporter</fullName>
    </submittedName>
</protein>
<proteinExistence type="inferred from homology"/>
<evidence type="ECO:0000256" key="4">
    <source>
        <dbReference type="ARBA" id="ARBA00022989"/>
    </source>
</evidence>
<feature type="transmembrane region" description="Helical" evidence="6">
    <location>
        <begin position="142"/>
        <end position="163"/>
    </location>
</feature>
<dbReference type="InterPro" id="IPR002549">
    <property type="entry name" value="AI-2E-like"/>
</dbReference>
<evidence type="ECO:0000256" key="6">
    <source>
        <dbReference type="SAM" id="Phobius"/>
    </source>
</evidence>
<dbReference type="Proteomes" id="UP001209317">
    <property type="component" value="Unassembled WGS sequence"/>
</dbReference>
<evidence type="ECO:0000313" key="8">
    <source>
        <dbReference type="Proteomes" id="UP001209317"/>
    </source>
</evidence>
<keyword evidence="4 6" id="KW-1133">Transmembrane helix</keyword>
<feature type="transmembrane region" description="Helical" evidence="6">
    <location>
        <begin position="62"/>
        <end position="84"/>
    </location>
</feature>
<gene>
    <name evidence="7" type="ORF">OD355_00580</name>
</gene>
<dbReference type="EMBL" id="JAOTPL010000001">
    <property type="protein sequence ID" value="MCU7693004.1"/>
    <property type="molecule type" value="Genomic_DNA"/>
</dbReference>
<feature type="transmembrane region" description="Helical" evidence="6">
    <location>
        <begin position="267"/>
        <end position="287"/>
    </location>
</feature>
<dbReference type="Pfam" id="PF01594">
    <property type="entry name" value="AI-2E_transport"/>
    <property type="match status" value="1"/>
</dbReference>
<dbReference type="PANTHER" id="PTHR21716">
    <property type="entry name" value="TRANSMEMBRANE PROTEIN"/>
    <property type="match status" value="1"/>
</dbReference>
<feature type="transmembrane region" description="Helical" evidence="6">
    <location>
        <begin position="201"/>
        <end position="221"/>
    </location>
</feature>
<feature type="transmembrane region" description="Helical" evidence="6">
    <location>
        <begin position="299"/>
        <end position="327"/>
    </location>
</feature>
<evidence type="ECO:0000256" key="1">
    <source>
        <dbReference type="ARBA" id="ARBA00004141"/>
    </source>
</evidence>
<evidence type="ECO:0000256" key="5">
    <source>
        <dbReference type="ARBA" id="ARBA00023136"/>
    </source>
</evidence>
<dbReference type="PANTHER" id="PTHR21716:SF4">
    <property type="entry name" value="TRANSMEMBRANE PROTEIN 245"/>
    <property type="match status" value="1"/>
</dbReference>
<feature type="transmembrane region" description="Helical" evidence="6">
    <location>
        <begin position="227"/>
        <end position="255"/>
    </location>
</feature>
<accession>A0AAE3IJS9</accession>
<organism evidence="7 8">
    <name type="scientific">Haoranjiania flava</name>
    <dbReference type="NCBI Taxonomy" id="1856322"/>
    <lineage>
        <taxon>Bacteria</taxon>
        <taxon>Pseudomonadati</taxon>
        <taxon>Bacteroidota</taxon>
        <taxon>Chitinophagia</taxon>
        <taxon>Chitinophagales</taxon>
        <taxon>Chitinophagaceae</taxon>
        <taxon>Haoranjiania</taxon>
    </lineage>
</organism>
<evidence type="ECO:0000256" key="3">
    <source>
        <dbReference type="ARBA" id="ARBA00022692"/>
    </source>
</evidence>
<keyword evidence="3 6" id="KW-0812">Transmembrane</keyword>
<dbReference type="RefSeq" id="WP_263036492.1">
    <property type="nucleotide sequence ID" value="NZ_JAOTPL010000001.1"/>
</dbReference>
<evidence type="ECO:0000256" key="2">
    <source>
        <dbReference type="ARBA" id="ARBA00009773"/>
    </source>
</evidence>
<dbReference type="AlphaFoldDB" id="A0AAE3IJS9"/>
<name>A0AAE3IJS9_9BACT</name>
<feature type="transmembrane region" description="Helical" evidence="6">
    <location>
        <begin position="31"/>
        <end position="50"/>
    </location>
</feature>
<sequence length="365" mass="40632">MEKISNRIITQVALLLLILLLLILIGKNLSYFIPGVLGAITLYILFRNFYNRLVEEKNWAPWLASTFIIIASLISLAIPLWAIVEILIPQVDALIKNTPVIIEKFNAVKEFMASKPVLRNINLSEGALMSQVQKIAGYIPKMLNSIAAIFANIATAFFILYFMQINSRNMERRLAVFLPFSQENVQDIWAETKMMVRSNALGIPLLAICQGIVAIIGYWIFGVNNFFLWGILTGVASVIPVVGTMVIWVPVCIVVFATGEIGRGIGLTLYCLIAVGGIDNVLRFTILKKIGDVHPLITVFGVILGLNLFGMMGLIFGPLLLSYFILLTKVYRTEFGKKQELVAAIEQAQLEKQEEVLLKNVPSKD</sequence>
<comment type="caution">
    <text evidence="7">The sequence shown here is derived from an EMBL/GenBank/DDBJ whole genome shotgun (WGS) entry which is preliminary data.</text>
</comment>
<dbReference type="GO" id="GO:0016020">
    <property type="term" value="C:membrane"/>
    <property type="evidence" value="ECO:0007669"/>
    <property type="project" value="UniProtKB-SubCell"/>
</dbReference>
<feature type="transmembrane region" description="Helical" evidence="6">
    <location>
        <begin position="7"/>
        <end position="25"/>
    </location>
</feature>
<comment type="subcellular location">
    <subcellularLocation>
        <location evidence="1">Membrane</location>
        <topology evidence="1">Multi-pass membrane protein</topology>
    </subcellularLocation>
</comment>
<comment type="similarity">
    <text evidence="2">Belongs to the autoinducer-2 exporter (AI-2E) (TC 2.A.86) family.</text>
</comment>